<dbReference type="InterPro" id="IPR036028">
    <property type="entry name" value="SH3-like_dom_sf"/>
</dbReference>
<dbReference type="OrthoDB" id="27823at2759"/>
<accession>A0A9P1N3F0</accession>
<dbReference type="CDD" id="cd00174">
    <property type="entry name" value="SH3"/>
    <property type="match status" value="3"/>
</dbReference>
<feature type="compositionally biased region" description="Low complexity" evidence="3">
    <location>
        <begin position="159"/>
        <end position="187"/>
    </location>
</feature>
<feature type="domain" description="SH3" evidence="4">
    <location>
        <begin position="336"/>
        <end position="395"/>
    </location>
</feature>
<dbReference type="Proteomes" id="UP001152747">
    <property type="component" value="Unassembled WGS sequence"/>
</dbReference>
<dbReference type="Gene3D" id="2.30.30.40">
    <property type="entry name" value="SH3 Domains"/>
    <property type="match status" value="4"/>
</dbReference>
<keyword evidence="1 2" id="KW-0728">SH3 domain</keyword>
<organism evidence="5 6">
    <name type="scientific">Caenorhabditis angaria</name>
    <dbReference type="NCBI Taxonomy" id="860376"/>
    <lineage>
        <taxon>Eukaryota</taxon>
        <taxon>Metazoa</taxon>
        <taxon>Ecdysozoa</taxon>
        <taxon>Nematoda</taxon>
        <taxon>Chromadorea</taxon>
        <taxon>Rhabditida</taxon>
        <taxon>Rhabditina</taxon>
        <taxon>Rhabditomorpha</taxon>
        <taxon>Rhabditoidea</taxon>
        <taxon>Rhabditidae</taxon>
        <taxon>Peloderinae</taxon>
        <taxon>Caenorhabditis</taxon>
    </lineage>
</organism>
<dbReference type="PROSITE" id="PS50002">
    <property type="entry name" value="SH3"/>
    <property type="match status" value="4"/>
</dbReference>
<feature type="region of interest" description="Disordered" evidence="3">
    <location>
        <begin position="1"/>
        <end position="22"/>
    </location>
</feature>
<evidence type="ECO:0000256" key="2">
    <source>
        <dbReference type="PROSITE-ProRule" id="PRU00192"/>
    </source>
</evidence>
<dbReference type="Pfam" id="PF00018">
    <property type="entry name" value="SH3_1"/>
    <property type="match status" value="3"/>
</dbReference>
<evidence type="ECO:0000313" key="6">
    <source>
        <dbReference type="Proteomes" id="UP001152747"/>
    </source>
</evidence>
<evidence type="ECO:0000313" key="5">
    <source>
        <dbReference type="EMBL" id="CAI5446381.1"/>
    </source>
</evidence>
<name>A0A9P1N3F0_9PELO</name>
<feature type="domain" description="SH3" evidence="4">
    <location>
        <begin position="190"/>
        <end position="251"/>
    </location>
</feature>
<sequence>MIRSQPPPVAPKPKIQVNQENIDTSTGFSVSAAKALFEAAKKPEAAKNVAQDEKARGAVLNAVKDPSAGNKFQAAFAVADVNRRAGDGPPPPPPHRDRNNAATTSSSSSVPSVPGKLSGTHSAIRSQLENLHLGGSTSAPAPVSPKYQSNNSIPPPLPSHNSSYKNSSSSTSSYMNSSSTSSSQSYNKPVTEPHGIAQYSYSALQSDELSFNVGDTILLRKKVDDQWFYGENSRTYQSGIVPSSYIQVMIPLAESYSNSSGAVCATALYDYNSGQPGDLIFSANQSIFVTSKINDEWLEGEVNGKSGIFPANFVTCDQIYRVPLKLTTPTYNKPSANLGTVKANYDYSSGVAADLQFAEGDTITILEDIDAQWIMGELNGLRGLAPKTFLGPPYGSPKKSPSKGIAEISTAFSPKKALAIADYHSDDPKHLYVTRGDHLLIVEDVDDYYFRGKLEAFKTLPAGILPKNVVQMSN</sequence>
<comment type="caution">
    <text evidence="5">The sequence shown here is derived from an EMBL/GenBank/DDBJ whole genome shotgun (WGS) entry which is preliminary data.</text>
</comment>
<reference evidence="5" key="1">
    <citation type="submission" date="2022-11" db="EMBL/GenBank/DDBJ databases">
        <authorList>
            <person name="Kikuchi T."/>
        </authorList>
    </citation>
    <scope>NUCLEOTIDE SEQUENCE</scope>
    <source>
        <strain evidence="5">PS1010</strain>
    </source>
</reference>
<dbReference type="EMBL" id="CANHGI010000003">
    <property type="protein sequence ID" value="CAI5446381.1"/>
    <property type="molecule type" value="Genomic_DNA"/>
</dbReference>
<proteinExistence type="predicted"/>
<dbReference type="AlphaFoldDB" id="A0A9P1N3F0"/>
<feature type="region of interest" description="Disordered" evidence="3">
    <location>
        <begin position="76"/>
        <end position="120"/>
    </location>
</feature>
<evidence type="ECO:0000256" key="1">
    <source>
        <dbReference type="ARBA" id="ARBA00022443"/>
    </source>
</evidence>
<dbReference type="PRINTS" id="PR00452">
    <property type="entry name" value="SH3DOMAIN"/>
</dbReference>
<evidence type="ECO:0000259" key="4">
    <source>
        <dbReference type="PROSITE" id="PS50002"/>
    </source>
</evidence>
<gene>
    <name evidence="5" type="ORF">CAMP_LOCUS9018</name>
</gene>
<dbReference type="PANTHER" id="PTHR14167">
    <property type="entry name" value="SH3 DOMAIN-CONTAINING"/>
    <property type="match status" value="1"/>
</dbReference>
<feature type="compositionally biased region" description="Low complexity" evidence="3">
    <location>
        <begin position="100"/>
        <end position="114"/>
    </location>
</feature>
<protein>
    <recommendedName>
        <fullName evidence="4">SH3 domain-containing protein</fullName>
    </recommendedName>
</protein>
<dbReference type="InterPro" id="IPR050384">
    <property type="entry name" value="Endophilin_SH3RF"/>
</dbReference>
<dbReference type="SMART" id="SM00326">
    <property type="entry name" value="SH3"/>
    <property type="match status" value="4"/>
</dbReference>
<dbReference type="PRINTS" id="PR00499">
    <property type="entry name" value="P67PHOX"/>
</dbReference>
<keyword evidence="6" id="KW-1185">Reference proteome</keyword>
<feature type="region of interest" description="Disordered" evidence="3">
    <location>
        <begin position="133"/>
        <end position="189"/>
    </location>
</feature>
<evidence type="ECO:0000256" key="3">
    <source>
        <dbReference type="SAM" id="MobiDB-lite"/>
    </source>
</evidence>
<feature type="domain" description="SH3" evidence="4">
    <location>
        <begin position="260"/>
        <end position="319"/>
    </location>
</feature>
<dbReference type="SUPFAM" id="SSF50044">
    <property type="entry name" value="SH3-domain"/>
    <property type="match status" value="4"/>
</dbReference>
<feature type="compositionally biased region" description="Pro residues" evidence="3">
    <location>
        <begin position="1"/>
        <end position="11"/>
    </location>
</feature>
<dbReference type="PANTHER" id="PTHR14167:SF116">
    <property type="entry name" value="CAP, ISOFORM AC"/>
    <property type="match status" value="1"/>
</dbReference>
<dbReference type="InterPro" id="IPR001452">
    <property type="entry name" value="SH3_domain"/>
</dbReference>
<feature type="domain" description="SH3" evidence="4">
    <location>
        <begin position="412"/>
        <end position="474"/>
    </location>
</feature>